<protein>
    <submittedName>
        <fullName evidence="3">Uncharacterized protein</fullName>
    </submittedName>
</protein>
<dbReference type="GeneID" id="73326201"/>
<keyword evidence="2" id="KW-0812">Transmembrane</keyword>
<feature type="transmembrane region" description="Helical" evidence="2">
    <location>
        <begin position="6"/>
        <end position="27"/>
    </location>
</feature>
<dbReference type="EMBL" id="BQXU01000012">
    <property type="protein sequence ID" value="GKT45218.1"/>
    <property type="molecule type" value="Genomic_DNA"/>
</dbReference>
<name>A0AA37P1Q9_9PEZI</name>
<evidence type="ECO:0000313" key="3">
    <source>
        <dbReference type="EMBL" id="GKT45218.1"/>
    </source>
</evidence>
<evidence type="ECO:0000256" key="1">
    <source>
        <dbReference type="SAM" id="MobiDB-lite"/>
    </source>
</evidence>
<dbReference type="AlphaFoldDB" id="A0AA37P1Q9"/>
<accession>A0AA37P1Q9</accession>
<feature type="region of interest" description="Disordered" evidence="1">
    <location>
        <begin position="38"/>
        <end position="75"/>
    </location>
</feature>
<proteinExistence type="predicted"/>
<evidence type="ECO:0000313" key="4">
    <source>
        <dbReference type="Proteomes" id="UP001055115"/>
    </source>
</evidence>
<dbReference type="Proteomes" id="UP001055115">
    <property type="component" value="Unassembled WGS sequence"/>
</dbReference>
<comment type="caution">
    <text evidence="3">The sequence shown here is derived from an EMBL/GenBank/DDBJ whole genome shotgun (WGS) entry which is preliminary data.</text>
</comment>
<keyword evidence="2" id="KW-1133">Transmembrane helix</keyword>
<organism evidence="3 4">
    <name type="scientific">Colletotrichum spaethianum</name>
    <dbReference type="NCBI Taxonomy" id="700344"/>
    <lineage>
        <taxon>Eukaryota</taxon>
        <taxon>Fungi</taxon>
        <taxon>Dikarya</taxon>
        <taxon>Ascomycota</taxon>
        <taxon>Pezizomycotina</taxon>
        <taxon>Sordariomycetes</taxon>
        <taxon>Hypocreomycetidae</taxon>
        <taxon>Glomerellales</taxon>
        <taxon>Glomerellaceae</taxon>
        <taxon>Colletotrichum</taxon>
        <taxon>Colletotrichum spaethianum species complex</taxon>
    </lineage>
</organism>
<reference evidence="3 4" key="1">
    <citation type="submission" date="2022-03" db="EMBL/GenBank/DDBJ databases">
        <title>Genome data of Colletotrichum spp.</title>
        <authorList>
            <person name="Utami Y.D."/>
            <person name="Hiruma K."/>
        </authorList>
    </citation>
    <scope>NUCLEOTIDE SEQUENCE [LARGE SCALE GENOMIC DNA]</scope>
    <source>
        <strain evidence="3 4">MAFF 239500</strain>
    </source>
</reference>
<evidence type="ECO:0000256" key="2">
    <source>
        <dbReference type="SAM" id="Phobius"/>
    </source>
</evidence>
<keyword evidence="4" id="KW-1185">Reference proteome</keyword>
<gene>
    <name evidence="3" type="ORF">ColSpa_05399</name>
</gene>
<dbReference type="RefSeq" id="XP_049127568.1">
    <property type="nucleotide sequence ID" value="XM_049271611.1"/>
</dbReference>
<feature type="compositionally biased region" description="Basic and acidic residues" evidence="1">
    <location>
        <begin position="57"/>
        <end position="67"/>
    </location>
</feature>
<sequence length="75" mass="8422">MDIPQPILKVVAVALSVGILVELAVLAKIVGWSHEEQLDWDPDTGRFNPLNNDEDTAEKHQPQRDTRMPPVDHTL</sequence>
<keyword evidence="2" id="KW-0472">Membrane</keyword>